<dbReference type="Proteomes" id="UP001270362">
    <property type="component" value="Unassembled WGS sequence"/>
</dbReference>
<feature type="compositionally biased region" description="Low complexity" evidence="1">
    <location>
        <begin position="300"/>
        <end position="310"/>
    </location>
</feature>
<feature type="compositionally biased region" description="Acidic residues" evidence="1">
    <location>
        <begin position="172"/>
        <end position="184"/>
    </location>
</feature>
<feature type="region of interest" description="Disordered" evidence="1">
    <location>
        <begin position="448"/>
        <end position="560"/>
    </location>
</feature>
<feature type="compositionally biased region" description="Polar residues" evidence="1">
    <location>
        <begin position="840"/>
        <end position="854"/>
    </location>
</feature>
<feature type="region of interest" description="Disordered" evidence="1">
    <location>
        <begin position="754"/>
        <end position="800"/>
    </location>
</feature>
<comment type="caution">
    <text evidence="2">The sequence shown here is derived from an EMBL/GenBank/DDBJ whole genome shotgun (WGS) entry which is preliminary data.</text>
</comment>
<feature type="region of interest" description="Disordered" evidence="1">
    <location>
        <begin position="115"/>
        <end position="419"/>
    </location>
</feature>
<reference evidence="2" key="1">
    <citation type="journal article" date="2023" name="Mol. Phylogenet. Evol.">
        <title>Genome-scale phylogeny and comparative genomics of the fungal order Sordariales.</title>
        <authorList>
            <person name="Hensen N."/>
            <person name="Bonometti L."/>
            <person name="Westerberg I."/>
            <person name="Brannstrom I.O."/>
            <person name="Guillou S."/>
            <person name="Cros-Aarteil S."/>
            <person name="Calhoun S."/>
            <person name="Haridas S."/>
            <person name="Kuo A."/>
            <person name="Mondo S."/>
            <person name="Pangilinan J."/>
            <person name="Riley R."/>
            <person name="LaButti K."/>
            <person name="Andreopoulos B."/>
            <person name="Lipzen A."/>
            <person name="Chen C."/>
            <person name="Yan M."/>
            <person name="Daum C."/>
            <person name="Ng V."/>
            <person name="Clum A."/>
            <person name="Steindorff A."/>
            <person name="Ohm R.A."/>
            <person name="Martin F."/>
            <person name="Silar P."/>
            <person name="Natvig D.O."/>
            <person name="Lalanne C."/>
            <person name="Gautier V."/>
            <person name="Ament-Velasquez S.L."/>
            <person name="Kruys A."/>
            <person name="Hutchinson M.I."/>
            <person name="Powell A.J."/>
            <person name="Barry K."/>
            <person name="Miller A.N."/>
            <person name="Grigoriev I.V."/>
            <person name="Debuchy R."/>
            <person name="Gladieux P."/>
            <person name="Hiltunen Thoren M."/>
            <person name="Johannesson H."/>
        </authorList>
    </citation>
    <scope>NUCLEOTIDE SEQUENCE</scope>
    <source>
        <strain evidence="2">CBS 314.62</strain>
    </source>
</reference>
<accession>A0AAE0XF97</accession>
<evidence type="ECO:0000313" key="3">
    <source>
        <dbReference type="Proteomes" id="UP001270362"/>
    </source>
</evidence>
<feature type="compositionally biased region" description="Basic and acidic residues" evidence="1">
    <location>
        <begin position="393"/>
        <end position="408"/>
    </location>
</feature>
<dbReference type="EMBL" id="JAULSO010000001">
    <property type="protein sequence ID" value="KAK3692115.1"/>
    <property type="molecule type" value="Genomic_DNA"/>
</dbReference>
<evidence type="ECO:0000313" key="2">
    <source>
        <dbReference type="EMBL" id="KAK3692115.1"/>
    </source>
</evidence>
<gene>
    <name evidence="2" type="ORF">B0T22DRAFT_446454</name>
</gene>
<feature type="compositionally biased region" description="Polar residues" evidence="1">
    <location>
        <begin position="136"/>
        <end position="150"/>
    </location>
</feature>
<feature type="compositionally biased region" description="Low complexity" evidence="1">
    <location>
        <begin position="817"/>
        <end position="839"/>
    </location>
</feature>
<reference evidence="2" key="2">
    <citation type="submission" date="2023-06" db="EMBL/GenBank/DDBJ databases">
        <authorList>
            <consortium name="Lawrence Berkeley National Laboratory"/>
            <person name="Haridas S."/>
            <person name="Hensen N."/>
            <person name="Bonometti L."/>
            <person name="Westerberg I."/>
            <person name="Brannstrom I.O."/>
            <person name="Guillou S."/>
            <person name="Cros-Aarteil S."/>
            <person name="Calhoun S."/>
            <person name="Kuo A."/>
            <person name="Mondo S."/>
            <person name="Pangilinan J."/>
            <person name="Riley R."/>
            <person name="Labutti K."/>
            <person name="Andreopoulos B."/>
            <person name="Lipzen A."/>
            <person name="Chen C."/>
            <person name="Yanf M."/>
            <person name="Daum C."/>
            <person name="Ng V."/>
            <person name="Clum A."/>
            <person name="Steindorff A."/>
            <person name="Ohm R."/>
            <person name="Martin F."/>
            <person name="Silar P."/>
            <person name="Natvig D."/>
            <person name="Lalanne C."/>
            <person name="Gautier V."/>
            <person name="Ament-Velasquez S.L."/>
            <person name="Kruys A."/>
            <person name="Hutchinson M.I."/>
            <person name="Powell A.J."/>
            <person name="Barry K."/>
            <person name="Miller A.N."/>
            <person name="Grigoriev I.V."/>
            <person name="Debuchy R."/>
            <person name="Gladieux P."/>
            <person name="Thoren M.H."/>
            <person name="Johannesson H."/>
        </authorList>
    </citation>
    <scope>NUCLEOTIDE SEQUENCE</scope>
    <source>
        <strain evidence="2">CBS 314.62</strain>
    </source>
</reference>
<feature type="compositionally biased region" description="Polar residues" evidence="1">
    <location>
        <begin position="779"/>
        <end position="793"/>
    </location>
</feature>
<feature type="compositionally biased region" description="Acidic residues" evidence="1">
    <location>
        <begin position="475"/>
        <end position="497"/>
    </location>
</feature>
<feature type="compositionally biased region" description="Polar residues" evidence="1">
    <location>
        <begin position="361"/>
        <end position="371"/>
    </location>
</feature>
<proteinExistence type="predicted"/>
<feature type="compositionally biased region" description="Low complexity" evidence="1">
    <location>
        <begin position="855"/>
        <end position="874"/>
    </location>
</feature>
<name>A0AAE0XF97_9PEZI</name>
<dbReference type="AlphaFoldDB" id="A0AAE0XF97"/>
<organism evidence="2 3">
    <name type="scientific">Podospora appendiculata</name>
    <dbReference type="NCBI Taxonomy" id="314037"/>
    <lineage>
        <taxon>Eukaryota</taxon>
        <taxon>Fungi</taxon>
        <taxon>Dikarya</taxon>
        <taxon>Ascomycota</taxon>
        <taxon>Pezizomycotina</taxon>
        <taxon>Sordariomycetes</taxon>
        <taxon>Sordariomycetidae</taxon>
        <taxon>Sordariales</taxon>
        <taxon>Podosporaceae</taxon>
        <taxon>Podospora</taxon>
    </lineage>
</organism>
<sequence length="935" mass="102263">MLSGHGHWADKTQKHPSHATTLPILSLFLFLSLHHNSHHLRPTTVEMAPQTRRAEALASTTSRTYHSSPIPQQVHFPARRRIVKTYGRRSASARTLRQQTLTQIDYLKQAEADLDALEDTPSKEERPQKRRKTLGDTPNSSFHTQTLTQFLSDKGDNNSDNGDDGLLQIKDSDEESEGGCDDEQLPAAPAESGPKKRAARGRPPKKQILPKNAPKKKTSHEKRPRAKSPAPPAPQTPSHLKIKVDLNELPESQPTPFTPMLNRYGPDRSPLKDRSTNVDAPPPTMETISKLPRNLVIQDSYSSGGSPLSSVHHASSPAKKNTPADLSRREPLGELPIESFELGEGSTPRGVLVSRDETVSGVETPTKSTGNREIPDSDDELDSVGPSPFIPRAVDRSAENDVTIREDTASGSASRSPTREVIAYVVSSEESDFEPGTPTPIARRVHLELPALNTPTPVARKVQIELPSSGLKEEKEDEEEGLDEEEEQEEEEREEEPPAALPNIAASDDLPPSTPTPAVRRVHIDLPPLSSEEQEEEILKETPRRPHNKSSPIVQRHTQAKSQRYSQMFDSQRVPLQTIRAMGTPTDRTDIVVAIHPEPAEAIVNGLKDHEFRNYKFPMQVKRCWFCTTRPVGEVKYMAVLGPTKEPGQINSNSGVGNEAFNLGTLGYKFAHELVQVYQLNNPVPLEDMKDHGLGEGPPQKYRYLQPAVAAGLLGNLRCALFAESDEEAEKSQDVTISQELEEQLLSDIVHSTQMAPVSSQGPSPGDIIPASQGPLAAPTTTSELPITATPTTAAREGDKFARPAMPARFSSRIHSQHQNQNQNPTQPHTQTQKTPSTTRQIRQTRSGNRSVRPSQATTASQASSPAISPAKSSVPRPALGAGVPRALLLGDADEEEGDESPGGGMSLPSEIARRLEMGSSQVVMQDSLCTFPSF</sequence>
<protein>
    <submittedName>
        <fullName evidence="2">Uncharacterized protein</fullName>
    </submittedName>
</protein>
<feature type="compositionally biased region" description="Basic residues" evidence="1">
    <location>
        <begin position="195"/>
        <end position="205"/>
    </location>
</feature>
<feature type="compositionally biased region" description="Polar residues" evidence="1">
    <location>
        <begin position="549"/>
        <end position="560"/>
    </location>
</feature>
<feature type="compositionally biased region" description="Basic residues" evidence="1">
    <location>
        <begin position="213"/>
        <end position="226"/>
    </location>
</feature>
<feature type="compositionally biased region" description="Polar residues" evidence="1">
    <location>
        <begin position="754"/>
        <end position="763"/>
    </location>
</feature>
<evidence type="ECO:0000256" key="1">
    <source>
        <dbReference type="SAM" id="MobiDB-lite"/>
    </source>
</evidence>
<feature type="region of interest" description="Disordered" evidence="1">
    <location>
        <begin position="813"/>
        <end position="910"/>
    </location>
</feature>
<feature type="compositionally biased region" description="Low complexity" evidence="1">
    <location>
        <begin position="158"/>
        <end position="167"/>
    </location>
</feature>
<keyword evidence="3" id="KW-1185">Reference proteome</keyword>
<feature type="compositionally biased region" description="Basic and acidic residues" evidence="1">
    <location>
        <begin position="265"/>
        <end position="276"/>
    </location>
</feature>